<organism evidence="2 3">
    <name type="scientific">Candidatus Caccoplasma intestinavium</name>
    <dbReference type="NCBI Taxonomy" id="2840716"/>
    <lineage>
        <taxon>Bacteria</taxon>
        <taxon>Pseudomonadati</taxon>
        <taxon>Bacteroidota</taxon>
        <taxon>Bacteroidia</taxon>
        <taxon>Bacteroidales</taxon>
        <taxon>Bacteroidaceae</taxon>
        <taxon>Bacteroidaceae incertae sedis</taxon>
        <taxon>Candidatus Caccoplasma</taxon>
    </lineage>
</organism>
<feature type="signal peptide" evidence="1">
    <location>
        <begin position="1"/>
        <end position="21"/>
    </location>
</feature>
<feature type="chain" id="PRO_5038342192" evidence="1">
    <location>
        <begin position="22"/>
        <end position="307"/>
    </location>
</feature>
<comment type="caution">
    <text evidence="2">The sequence shown here is derived from an EMBL/GenBank/DDBJ whole genome shotgun (WGS) entry which is preliminary data.</text>
</comment>
<accession>A0A9D1GFC4</accession>
<protein>
    <submittedName>
        <fullName evidence="2">Uncharacterized protein</fullName>
    </submittedName>
</protein>
<evidence type="ECO:0000313" key="3">
    <source>
        <dbReference type="Proteomes" id="UP000886722"/>
    </source>
</evidence>
<evidence type="ECO:0000256" key="1">
    <source>
        <dbReference type="SAM" id="SignalP"/>
    </source>
</evidence>
<name>A0A9D1GFC4_9BACT</name>
<sequence>MKYKIMAFVLLFTLMGGGLSAQEEKPAKKRRTVELPKAGDIGLGIDVVPMFKYMGNLFNGNTDNSYNSFGGEPVIAPNENAINNPTVSIMGKYMITDNLAARMNIGILYRHENERTYNIDDAARMANPLSEAKVTDEHVTNNTGAAFSAGVEYRRGYRRIQGFVGGNLIYAFGEKNCHVSYGNAITEINQTPTRISGNEIAVTNPEPPSYWTRAYLLDSYNDGSTQYLGFGAHIGVEVFLASHFSLGGEVSINAIWHWNPESYRKIEGFNTLNNQVETRTDLISPGNKGFSFGTENLGGKLYLMFYF</sequence>
<gene>
    <name evidence="2" type="ORF">IAD06_08090</name>
</gene>
<dbReference type="EMBL" id="DVKT01000061">
    <property type="protein sequence ID" value="HIT39975.1"/>
    <property type="molecule type" value="Genomic_DNA"/>
</dbReference>
<evidence type="ECO:0000313" key="2">
    <source>
        <dbReference type="EMBL" id="HIT39975.1"/>
    </source>
</evidence>
<reference evidence="2" key="2">
    <citation type="journal article" date="2021" name="PeerJ">
        <title>Extensive microbial diversity within the chicken gut microbiome revealed by metagenomics and culture.</title>
        <authorList>
            <person name="Gilroy R."/>
            <person name="Ravi A."/>
            <person name="Getino M."/>
            <person name="Pursley I."/>
            <person name="Horton D.L."/>
            <person name="Alikhan N.F."/>
            <person name="Baker D."/>
            <person name="Gharbi K."/>
            <person name="Hall N."/>
            <person name="Watson M."/>
            <person name="Adriaenssens E.M."/>
            <person name="Foster-Nyarko E."/>
            <person name="Jarju S."/>
            <person name="Secka A."/>
            <person name="Antonio M."/>
            <person name="Oren A."/>
            <person name="Chaudhuri R.R."/>
            <person name="La Ragione R."/>
            <person name="Hildebrand F."/>
            <person name="Pallen M.J."/>
        </authorList>
    </citation>
    <scope>NUCLEOTIDE SEQUENCE</scope>
    <source>
        <strain evidence="2">21143</strain>
    </source>
</reference>
<reference evidence="2" key="1">
    <citation type="submission" date="2020-10" db="EMBL/GenBank/DDBJ databases">
        <authorList>
            <person name="Gilroy R."/>
        </authorList>
    </citation>
    <scope>NUCLEOTIDE SEQUENCE</scope>
    <source>
        <strain evidence="2">21143</strain>
    </source>
</reference>
<dbReference type="Gene3D" id="2.40.160.20">
    <property type="match status" value="1"/>
</dbReference>
<proteinExistence type="predicted"/>
<dbReference type="Proteomes" id="UP000886722">
    <property type="component" value="Unassembled WGS sequence"/>
</dbReference>
<keyword evidence="1" id="KW-0732">Signal</keyword>
<dbReference type="AlphaFoldDB" id="A0A9D1GFC4"/>